<sequence>MDCPCRPAYGFCGWSQDVVSRRSPPCMSRHVPPSRMSSTSAPCRSSGMSSSPYRVPPRHQPRPPQPWSRQYRLHRSTVPLATSAHDRSTPAAFVHHAPVRLPPAGPFETQRIVPPVTSTCPSRERPVGRPTSRTSASRDAEAVAEGQGWFNRHEPSRSRAATPAMRRRGPSAHHTGPSPSQTRVGVQVNEVPAGRRGTAAASVRKVGMAPSAARPAGISMVTA</sequence>
<evidence type="ECO:0000313" key="3">
    <source>
        <dbReference type="Proteomes" id="UP000199206"/>
    </source>
</evidence>
<reference evidence="3" key="1">
    <citation type="submission" date="2016-10" db="EMBL/GenBank/DDBJ databases">
        <authorList>
            <person name="Varghese N."/>
            <person name="Submissions S."/>
        </authorList>
    </citation>
    <scope>NUCLEOTIDE SEQUENCE [LARGE SCALE GENOMIC DNA]</scope>
    <source>
        <strain evidence="3">S6-262</strain>
    </source>
</reference>
<dbReference type="STRING" id="1166340.SAMN05192583_1583"/>
<dbReference type="EMBL" id="FOCF01000003">
    <property type="protein sequence ID" value="SEM93652.1"/>
    <property type="molecule type" value="Genomic_DNA"/>
</dbReference>
<feature type="region of interest" description="Disordered" evidence="1">
    <location>
        <begin position="19"/>
        <end position="68"/>
    </location>
</feature>
<evidence type="ECO:0000256" key="1">
    <source>
        <dbReference type="SAM" id="MobiDB-lite"/>
    </source>
</evidence>
<gene>
    <name evidence="2" type="ORF">SAMN05192583_1583</name>
</gene>
<proteinExistence type="predicted"/>
<protein>
    <submittedName>
        <fullName evidence="2">Uncharacterized protein</fullName>
    </submittedName>
</protein>
<feature type="region of interest" description="Disordered" evidence="1">
    <location>
        <begin position="104"/>
        <end position="202"/>
    </location>
</feature>
<dbReference type="AlphaFoldDB" id="A0A1H8CFA1"/>
<dbReference type="Proteomes" id="UP000199206">
    <property type="component" value="Unassembled WGS sequence"/>
</dbReference>
<evidence type="ECO:0000313" key="2">
    <source>
        <dbReference type="EMBL" id="SEM93652.1"/>
    </source>
</evidence>
<organism evidence="2 3">
    <name type="scientific">Sphingomonas gellani</name>
    <dbReference type="NCBI Taxonomy" id="1166340"/>
    <lineage>
        <taxon>Bacteria</taxon>
        <taxon>Pseudomonadati</taxon>
        <taxon>Pseudomonadota</taxon>
        <taxon>Alphaproteobacteria</taxon>
        <taxon>Sphingomonadales</taxon>
        <taxon>Sphingomonadaceae</taxon>
        <taxon>Sphingomonas</taxon>
    </lineage>
</organism>
<keyword evidence="3" id="KW-1185">Reference proteome</keyword>
<feature type="compositionally biased region" description="Polar residues" evidence="1">
    <location>
        <begin position="35"/>
        <end position="51"/>
    </location>
</feature>
<accession>A0A1H8CFA1</accession>
<name>A0A1H8CFA1_9SPHN</name>